<keyword evidence="2" id="KW-1185">Reference proteome</keyword>
<keyword evidence="1" id="KW-0378">Hydrolase</keyword>
<keyword evidence="1" id="KW-0858">Xylan degradation</keyword>
<evidence type="ECO:0000313" key="2">
    <source>
        <dbReference type="Proteomes" id="UP000029033"/>
    </source>
</evidence>
<keyword evidence="1" id="KW-0326">Glycosidase</keyword>
<dbReference type="STRING" id="158787.BSCA_0541"/>
<dbReference type="RefSeq" id="WP_048349661.1">
    <property type="nucleotide sequence ID" value="NZ_CAUPKV010000013.1"/>
</dbReference>
<dbReference type="InterPro" id="IPR023296">
    <property type="entry name" value="Glyco_hydro_beta-prop_sf"/>
</dbReference>
<dbReference type="EMBL" id="JGZO01000002">
    <property type="protein sequence ID" value="KFI95510.1"/>
    <property type="molecule type" value="Genomic_DNA"/>
</dbReference>
<keyword evidence="1" id="KW-0624">Polysaccharide degradation</keyword>
<dbReference type="PANTHER" id="PTHR43301">
    <property type="entry name" value="ARABINAN ENDO-1,5-ALPHA-L-ARABINOSIDASE"/>
    <property type="match status" value="1"/>
</dbReference>
<dbReference type="GO" id="GO:0045493">
    <property type="term" value="P:xylan catabolic process"/>
    <property type="evidence" value="ECO:0007669"/>
    <property type="project" value="UniProtKB-KW"/>
</dbReference>
<protein>
    <submittedName>
        <fullName evidence="1">Endo-1,4-beta-xylanase</fullName>
    </submittedName>
</protein>
<proteinExistence type="predicted"/>
<dbReference type="PANTHER" id="PTHR43301:SF3">
    <property type="entry name" value="ARABINAN ENDO-1,5-ALPHA-L-ARABINOSIDASE A-RELATED"/>
    <property type="match status" value="1"/>
</dbReference>
<dbReference type="Proteomes" id="UP000029033">
    <property type="component" value="Unassembled WGS sequence"/>
</dbReference>
<dbReference type="GO" id="GO:0016798">
    <property type="term" value="F:hydrolase activity, acting on glycosyl bonds"/>
    <property type="evidence" value="ECO:0007669"/>
    <property type="project" value="UniProtKB-KW"/>
</dbReference>
<gene>
    <name evidence="1" type="ORF">BSCA_0541</name>
</gene>
<comment type="caution">
    <text evidence="1">The sequence shown here is derived from an EMBL/GenBank/DDBJ whole genome shotgun (WGS) entry which is preliminary data.</text>
</comment>
<dbReference type="GeneID" id="85166685"/>
<dbReference type="eggNOG" id="COG1621">
    <property type="taxonomic scope" value="Bacteria"/>
</dbReference>
<dbReference type="InterPro" id="IPR050727">
    <property type="entry name" value="GH43_arabinanases"/>
</dbReference>
<accession>A0A087DJ10</accession>
<name>A0A087DJ10_9BIFI</name>
<dbReference type="OrthoDB" id="9758923at2"/>
<dbReference type="Gene3D" id="2.115.10.20">
    <property type="entry name" value="Glycosyl hydrolase domain, family 43"/>
    <property type="match status" value="1"/>
</dbReference>
<sequence length="341" mass="37318">MRWHSEFAAVPPHLIGGYVYCFFRGGKASGGSGSGGGGYSGSGSGEDRQQVYAAISRDGLHWRDSDQGRPIAVSAGGDRAVRDPFLCRDADGDGFMLLGTDLDMWSMRYRAADGTIDWPSMTSRGSTAICVWRLDGAMRVVDAWLPDVAAGIGAGNVWAPRALFDEDTRRYLLYWSSATPSDRYGSQRLWACWTADFRSFDAPFLLDGDAVKVIDPCYIPLDRGLCMRFLKDEAALGVLQQVSEDGVFGPWRTIPQRLLEALRGGYEGPDAYMLPDGRVVLLIDEYTGAKRGYIALISDGLAREHGFRPLPQSEYRLPVGAKHGSVVALNAAQYALLARRV</sequence>
<reference evidence="1 2" key="1">
    <citation type="submission" date="2014-03" db="EMBL/GenBank/DDBJ databases">
        <title>Genomics of Bifidobacteria.</title>
        <authorList>
            <person name="Ventura M."/>
            <person name="Milani C."/>
            <person name="Lugli G.A."/>
        </authorList>
    </citation>
    <scope>NUCLEOTIDE SEQUENCE [LARGE SCALE GENOMIC DNA]</scope>
    <source>
        <strain evidence="1 2">LMG 21589</strain>
    </source>
</reference>
<evidence type="ECO:0000313" key="1">
    <source>
        <dbReference type="EMBL" id="KFI95510.1"/>
    </source>
</evidence>
<keyword evidence="1" id="KW-0119">Carbohydrate metabolism</keyword>
<organism evidence="1 2">
    <name type="scientific">Bifidobacterium scardovii</name>
    <dbReference type="NCBI Taxonomy" id="158787"/>
    <lineage>
        <taxon>Bacteria</taxon>
        <taxon>Bacillati</taxon>
        <taxon>Actinomycetota</taxon>
        <taxon>Actinomycetes</taxon>
        <taxon>Bifidobacteriales</taxon>
        <taxon>Bifidobacteriaceae</taxon>
        <taxon>Bifidobacterium</taxon>
    </lineage>
</organism>
<dbReference type="AlphaFoldDB" id="A0A087DJ10"/>
<dbReference type="SUPFAM" id="SSF75005">
    <property type="entry name" value="Arabinanase/levansucrase/invertase"/>
    <property type="match status" value="2"/>
</dbReference>